<dbReference type="AlphaFoldDB" id="C4J2A4"/>
<name>C4J2A4_MAIZE</name>
<evidence type="ECO:0000313" key="1">
    <source>
        <dbReference type="EMBL" id="ACR35304.1"/>
    </source>
</evidence>
<protein>
    <submittedName>
        <fullName evidence="1">Uncharacterized protein</fullName>
    </submittedName>
</protein>
<accession>C4J2A4</accession>
<proteinExistence type="evidence at transcript level"/>
<reference evidence="1" key="1">
    <citation type="journal article" date="2009" name="PLoS Genet.">
        <title>Sequencing, mapping, and analysis of 27,455 maize full-length cDNAs.</title>
        <authorList>
            <person name="Soderlund C."/>
            <person name="Descour A."/>
            <person name="Kudrna D."/>
            <person name="Bomhoff M."/>
            <person name="Boyd L."/>
            <person name="Currie J."/>
            <person name="Angelova A."/>
            <person name="Collura K."/>
            <person name="Wissotski M."/>
            <person name="Ashley E."/>
            <person name="Morrow D."/>
            <person name="Fernandes J."/>
            <person name="Walbot V."/>
            <person name="Yu Y."/>
        </authorList>
    </citation>
    <scope>NUCLEOTIDE SEQUENCE</scope>
    <source>
        <strain evidence="1">B73</strain>
    </source>
</reference>
<sequence>MHHLRKRDAEILVNPSSTSYTLDLTEVSPSSNGYEPRLLLLVAIYSSSVLG</sequence>
<dbReference type="EMBL" id="BT084951">
    <property type="protein sequence ID" value="ACR35304.1"/>
    <property type="molecule type" value="mRNA"/>
</dbReference>
<reference evidence="1" key="2">
    <citation type="submission" date="2012-06" db="EMBL/GenBank/DDBJ databases">
        <authorList>
            <person name="Yu Y."/>
            <person name="Currie J."/>
            <person name="Lomeli R."/>
            <person name="Angelova A."/>
            <person name="Collura K."/>
            <person name="Wissotski M."/>
            <person name="Campos D."/>
            <person name="Kudrna D."/>
            <person name="Golser W."/>
            <person name="Ashely E."/>
            <person name="Descour A."/>
            <person name="Fernandes J."/>
            <person name="Soderlund C."/>
            <person name="Walbot V."/>
        </authorList>
    </citation>
    <scope>NUCLEOTIDE SEQUENCE</scope>
    <source>
        <strain evidence="1">B73</strain>
    </source>
</reference>
<organism evidence="1">
    <name type="scientific">Zea mays</name>
    <name type="common">Maize</name>
    <dbReference type="NCBI Taxonomy" id="4577"/>
    <lineage>
        <taxon>Eukaryota</taxon>
        <taxon>Viridiplantae</taxon>
        <taxon>Streptophyta</taxon>
        <taxon>Embryophyta</taxon>
        <taxon>Tracheophyta</taxon>
        <taxon>Spermatophyta</taxon>
        <taxon>Magnoliopsida</taxon>
        <taxon>Liliopsida</taxon>
        <taxon>Poales</taxon>
        <taxon>Poaceae</taxon>
        <taxon>PACMAD clade</taxon>
        <taxon>Panicoideae</taxon>
        <taxon>Andropogonodae</taxon>
        <taxon>Andropogoneae</taxon>
        <taxon>Tripsacinae</taxon>
        <taxon>Zea</taxon>
    </lineage>
</organism>